<proteinExistence type="predicted"/>
<feature type="transmembrane region" description="Helical" evidence="1">
    <location>
        <begin position="5"/>
        <end position="24"/>
    </location>
</feature>
<dbReference type="Proteomes" id="UP000298138">
    <property type="component" value="Unassembled WGS sequence"/>
</dbReference>
<keyword evidence="1" id="KW-0472">Membrane</keyword>
<reference evidence="2 3" key="1">
    <citation type="submission" date="2019-04" db="EMBL/GenBank/DDBJ databases">
        <title>Comparative genomics and transcriptomics to analyze fruiting body development in filamentous ascomycetes.</title>
        <authorList>
            <consortium name="DOE Joint Genome Institute"/>
            <person name="Lutkenhaus R."/>
            <person name="Traeger S."/>
            <person name="Breuer J."/>
            <person name="Kuo A."/>
            <person name="Lipzen A."/>
            <person name="Pangilinan J."/>
            <person name="Dilworth D."/>
            <person name="Sandor L."/>
            <person name="Poggeler S."/>
            <person name="Barry K."/>
            <person name="Grigoriev I.V."/>
            <person name="Nowrousian M."/>
        </authorList>
    </citation>
    <scope>NUCLEOTIDE SEQUENCE [LARGE SCALE GENOMIC DNA]</scope>
    <source>
        <strain evidence="2 3">CBS 389.68</strain>
    </source>
</reference>
<evidence type="ECO:0000313" key="2">
    <source>
        <dbReference type="EMBL" id="TGZ77948.1"/>
    </source>
</evidence>
<gene>
    <name evidence="2" type="ORF">EX30DRAFT_173858</name>
</gene>
<feature type="transmembrane region" description="Helical" evidence="1">
    <location>
        <begin position="119"/>
        <end position="140"/>
    </location>
</feature>
<accession>A0A4S2MRQ3</accession>
<feature type="transmembrane region" description="Helical" evidence="1">
    <location>
        <begin position="36"/>
        <end position="59"/>
    </location>
</feature>
<evidence type="ECO:0000313" key="3">
    <source>
        <dbReference type="Proteomes" id="UP000298138"/>
    </source>
</evidence>
<keyword evidence="1" id="KW-0812">Transmembrane</keyword>
<keyword evidence="3" id="KW-1185">Reference proteome</keyword>
<feature type="transmembrane region" description="Helical" evidence="1">
    <location>
        <begin position="66"/>
        <end position="88"/>
    </location>
</feature>
<dbReference type="AlphaFoldDB" id="A0A4S2MRQ3"/>
<organism evidence="2 3">
    <name type="scientific">Ascodesmis nigricans</name>
    <dbReference type="NCBI Taxonomy" id="341454"/>
    <lineage>
        <taxon>Eukaryota</taxon>
        <taxon>Fungi</taxon>
        <taxon>Dikarya</taxon>
        <taxon>Ascomycota</taxon>
        <taxon>Pezizomycotina</taxon>
        <taxon>Pezizomycetes</taxon>
        <taxon>Pezizales</taxon>
        <taxon>Ascodesmidaceae</taxon>
        <taxon>Ascodesmis</taxon>
    </lineage>
</organism>
<dbReference type="EMBL" id="ML220147">
    <property type="protein sequence ID" value="TGZ77948.1"/>
    <property type="molecule type" value="Genomic_DNA"/>
</dbReference>
<evidence type="ECO:0000256" key="1">
    <source>
        <dbReference type="SAM" id="Phobius"/>
    </source>
</evidence>
<keyword evidence="1" id="KW-1133">Transmembrane helix</keyword>
<dbReference type="InParanoid" id="A0A4S2MRQ3"/>
<sequence length="203" mass="23453">MSWILCLRSMVTVTFCCTFFSYPLSFLGLRFLVVSWFLSFVSLFSLFGSFGCFGSLTLLLSLVMPVVLFVMLQWVMVWIWSCCFIFRLGMLTSFDVVMDGTGFGEGSDAGMLGWDGWDLPIYCCWLGYCWLVYFLLLRYLTYIHCTHMHKYYSQYTTLHYTTTPDPATFLLPTLHCIINQSLMQLEPATSILMILEPSASWKN</sequence>
<protein>
    <submittedName>
        <fullName evidence="2">Uncharacterized protein</fullName>
    </submittedName>
</protein>
<name>A0A4S2MRQ3_9PEZI</name>